<keyword evidence="6 7" id="KW-0472">Membrane</keyword>
<dbReference type="PRINTS" id="PR01837">
    <property type="entry name" value="MGTCSAPBPROT"/>
</dbReference>
<dbReference type="Pfam" id="PF02308">
    <property type="entry name" value="MgtC"/>
    <property type="match status" value="1"/>
</dbReference>
<sequence length="254" mass="28144">MYITSFYTINIILFIIIFLTKEVGEEMNISQVIIRIILSIIIGGLVGYNREYKNRPAGFRTHMLVCLGATIAALIQVQVGYFVLEEIAKNQAMSSILHVDVGRVICQVISGVGFLGAGAIIQTKGTVKGLTTAASMWAVAGVGIAIGMGFYVISILSGVSILIVLISLKKFEDRFIINTRNLSIEIRCKDLKALNEINDFFEEYQIKISNIESISEEVYQYKIEAPQFVTINEIISGLIANENISRVKEINYSC</sequence>
<feature type="transmembrane region" description="Helical" evidence="7">
    <location>
        <begin position="135"/>
        <end position="168"/>
    </location>
</feature>
<name>A0A2X3A6W4_CLOPF</name>
<dbReference type="AlphaFoldDB" id="A0A2X3A6W4"/>
<dbReference type="PANTHER" id="PTHR33778:SF1">
    <property type="entry name" value="MAGNESIUM TRANSPORTER YHID-RELATED"/>
    <property type="match status" value="1"/>
</dbReference>
<accession>A0A2X3A6W4</accession>
<dbReference type="EMBL" id="UAWG01000001">
    <property type="protein sequence ID" value="SQB58110.1"/>
    <property type="molecule type" value="Genomic_DNA"/>
</dbReference>
<dbReference type="InterPro" id="IPR049177">
    <property type="entry name" value="MgtC_SapB_SrpB_YhiD_N"/>
</dbReference>
<feature type="transmembrane region" description="Helical" evidence="7">
    <location>
        <begin position="61"/>
        <end position="84"/>
    </location>
</feature>
<feature type="transmembrane region" description="Helical" evidence="7">
    <location>
        <begin position="104"/>
        <end position="123"/>
    </location>
</feature>
<evidence type="ECO:0000256" key="7">
    <source>
        <dbReference type="SAM" id="Phobius"/>
    </source>
</evidence>
<keyword evidence="3" id="KW-1003">Cell membrane</keyword>
<evidence type="ECO:0000313" key="9">
    <source>
        <dbReference type="EMBL" id="SQB58110.1"/>
    </source>
</evidence>
<evidence type="ECO:0000313" key="10">
    <source>
        <dbReference type="Proteomes" id="UP000249986"/>
    </source>
</evidence>
<reference evidence="9 10" key="1">
    <citation type="submission" date="2018-06" db="EMBL/GenBank/DDBJ databases">
        <authorList>
            <consortium name="Pathogen Informatics"/>
            <person name="Doyle S."/>
        </authorList>
    </citation>
    <scope>NUCLEOTIDE SEQUENCE [LARGE SCALE GENOMIC DNA]</scope>
    <source>
        <strain evidence="9 10">NCTC10719</strain>
    </source>
</reference>
<dbReference type="GO" id="GO:0005886">
    <property type="term" value="C:plasma membrane"/>
    <property type="evidence" value="ECO:0007669"/>
    <property type="project" value="UniProtKB-SubCell"/>
</dbReference>
<dbReference type="PANTHER" id="PTHR33778">
    <property type="entry name" value="PROTEIN MGTC"/>
    <property type="match status" value="1"/>
</dbReference>
<protein>
    <submittedName>
        <fullName evidence="9">MgtC family protein</fullName>
    </submittedName>
</protein>
<organism evidence="9 10">
    <name type="scientific">Clostridium perfringens</name>
    <dbReference type="NCBI Taxonomy" id="1502"/>
    <lineage>
        <taxon>Bacteria</taxon>
        <taxon>Bacillati</taxon>
        <taxon>Bacillota</taxon>
        <taxon>Clostridia</taxon>
        <taxon>Eubacteriales</taxon>
        <taxon>Clostridiaceae</taxon>
        <taxon>Clostridium</taxon>
    </lineage>
</organism>
<feature type="transmembrane region" description="Helical" evidence="7">
    <location>
        <begin position="6"/>
        <end position="23"/>
    </location>
</feature>
<evidence type="ECO:0000259" key="8">
    <source>
        <dbReference type="Pfam" id="PF02308"/>
    </source>
</evidence>
<comment type="subcellular location">
    <subcellularLocation>
        <location evidence="1">Cell membrane</location>
        <topology evidence="1">Multi-pass membrane protein</topology>
    </subcellularLocation>
</comment>
<feature type="domain" description="MgtC/SapB/SrpB/YhiD N-terminal" evidence="8">
    <location>
        <begin position="37"/>
        <end position="173"/>
    </location>
</feature>
<comment type="similarity">
    <text evidence="2">Belongs to the MgtC/SapB family.</text>
</comment>
<evidence type="ECO:0000256" key="6">
    <source>
        <dbReference type="ARBA" id="ARBA00023136"/>
    </source>
</evidence>
<gene>
    <name evidence="9" type="primary">sapB_1</name>
    <name evidence="9" type="ORF">NCTC10719_00708</name>
</gene>
<evidence type="ECO:0000256" key="1">
    <source>
        <dbReference type="ARBA" id="ARBA00004651"/>
    </source>
</evidence>
<keyword evidence="4 7" id="KW-0812">Transmembrane</keyword>
<feature type="transmembrane region" description="Helical" evidence="7">
    <location>
        <begin position="32"/>
        <end position="49"/>
    </location>
</feature>
<evidence type="ECO:0000256" key="4">
    <source>
        <dbReference type="ARBA" id="ARBA00022692"/>
    </source>
</evidence>
<evidence type="ECO:0000256" key="2">
    <source>
        <dbReference type="ARBA" id="ARBA00009298"/>
    </source>
</evidence>
<dbReference type="InterPro" id="IPR003416">
    <property type="entry name" value="MgtC/SapB/SrpB/YhiD_fam"/>
</dbReference>
<proteinExistence type="inferred from homology"/>
<keyword evidence="5 7" id="KW-1133">Transmembrane helix</keyword>
<evidence type="ECO:0000256" key="3">
    <source>
        <dbReference type="ARBA" id="ARBA00022475"/>
    </source>
</evidence>
<dbReference type="Proteomes" id="UP000249986">
    <property type="component" value="Unassembled WGS sequence"/>
</dbReference>
<evidence type="ECO:0000256" key="5">
    <source>
        <dbReference type="ARBA" id="ARBA00022989"/>
    </source>
</evidence>